<keyword evidence="2" id="KW-0067">ATP-binding</keyword>
<dbReference type="InterPro" id="IPR011545">
    <property type="entry name" value="DEAD/DEAH_box_helicase_dom"/>
</dbReference>
<feature type="domain" description="Helicase ATP-binding" evidence="4">
    <location>
        <begin position="103"/>
        <end position="383"/>
    </location>
</feature>
<evidence type="ECO:0000313" key="7">
    <source>
        <dbReference type="Proteomes" id="UP001596976"/>
    </source>
</evidence>
<feature type="region of interest" description="Disordered" evidence="3">
    <location>
        <begin position="252"/>
        <end position="271"/>
    </location>
</feature>
<feature type="domain" description="Helicase C-terminal" evidence="5">
    <location>
        <begin position="997"/>
        <end position="1178"/>
    </location>
</feature>
<dbReference type="Pfam" id="PF09369">
    <property type="entry name" value="MZB"/>
    <property type="match status" value="1"/>
</dbReference>
<protein>
    <submittedName>
        <fullName evidence="6">DEAD/DEAH box helicase</fullName>
    </submittedName>
</protein>
<proteinExistence type="predicted"/>
<dbReference type="SMART" id="SM00490">
    <property type="entry name" value="HELICc"/>
    <property type="match status" value="1"/>
</dbReference>
<reference evidence="7" key="1">
    <citation type="journal article" date="2019" name="Int. J. Syst. Evol. Microbiol.">
        <title>The Global Catalogue of Microorganisms (GCM) 10K type strain sequencing project: providing services to taxonomists for standard genome sequencing and annotation.</title>
        <authorList>
            <consortium name="The Broad Institute Genomics Platform"/>
            <consortium name="The Broad Institute Genome Sequencing Center for Infectious Disease"/>
            <person name="Wu L."/>
            <person name="Ma J."/>
        </authorList>
    </citation>
    <scope>NUCLEOTIDE SEQUENCE [LARGE SCALE GENOMIC DNA]</scope>
    <source>
        <strain evidence="7">CCUG 63563</strain>
    </source>
</reference>
<dbReference type="EMBL" id="JBHTJF010000002">
    <property type="protein sequence ID" value="MFD0942361.1"/>
    <property type="molecule type" value="Genomic_DNA"/>
</dbReference>
<accession>A0ABW3GT11</accession>
<keyword evidence="7" id="KW-1185">Reference proteome</keyword>
<dbReference type="PANTHER" id="PTHR47957:SF3">
    <property type="entry name" value="ATP-DEPENDENT HELICASE HRQ1"/>
    <property type="match status" value="1"/>
</dbReference>
<evidence type="ECO:0000259" key="4">
    <source>
        <dbReference type="PROSITE" id="PS51192"/>
    </source>
</evidence>
<keyword evidence="1" id="KW-0547">Nucleotide-binding</keyword>
<dbReference type="SUPFAM" id="SSF52540">
    <property type="entry name" value="P-loop containing nucleoside triphosphate hydrolases"/>
    <property type="match status" value="2"/>
</dbReference>
<dbReference type="InterPro" id="IPR001650">
    <property type="entry name" value="Helicase_C-like"/>
</dbReference>
<dbReference type="Pfam" id="PF00270">
    <property type="entry name" value="DEAD"/>
    <property type="match status" value="1"/>
</dbReference>
<evidence type="ECO:0000313" key="6">
    <source>
        <dbReference type="EMBL" id="MFD0942361.1"/>
    </source>
</evidence>
<evidence type="ECO:0000256" key="1">
    <source>
        <dbReference type="ARBA" id="ARBA00022741"/>
    </source>
</evidence>
<evidence type="ECO:0000259" key="5">
    <source>
        <dbReference type="PROSITE" id="PS51194"/>
    </source>
</evidence>
<dbReference type="RefSeq" id="WP_381008821.1">
    <property type="nucleotide sequence ID" value="NZ_JBHTJF010000002.1"/>
</dbReference>
<dbReference type="PANTHER" id="PTHR47957">
    <property type="entry name" value="ATP-DEPENDENT HELICASE HRQ1"/>
    <property type="match status" value="1"/>
</dbReference>
<dbReference type="PROSITE" id="PS51192">
    <property type="entry name" value="HELICASE_ATP_BIND_1"/>
    <property type="match status" value="1"/>
</dbReference>
<keyword evidence="6" id="KW-0347">Helicase</keyword>
<gene>
    <name evidence="6" type="ORF">ACFQ0V_00970</name>
</gene>
<dbReference type="GO" id="GO:0004386">
    <property type="term" value="F:helicase activity"/>
    <property type="evidence" value="ECO:0007669"/>
    <property type="project" value="UniProtKB-KW"/>
</dbReference>
<dbReference type="InterPro" id="IPR018973">
    <property type="entry name" value="MZB"/>
</dbReference>
<dbReference type="InterPro" id="IPR014001">
    <property type="entry name" value="Helicase_ATP-bd"/>
</dbReference>
<name>A0ABW3GT11_9BACL</name>
<keyword evidence="6" id="KW-0378">Hydrolase</keyword>
<dbReference type="Proteomes" id="UP001596976">
    <property type="component" value="Unassembled WGS sequence"/>
</dbReference>
<evidence type="ECO:0000256" key="2">
    <source>
        <dbReference type="ARBA" id="ARBA00022840"/>
    </source>
</evidence>
<sequence length="1776" mass="204023">MQEQQSVLLNQIGPRIRERLQQYLESQYLMTNVELQQKRASLLEEEGVLSSTPYIESTPVYEQGKTYNELEIPNDLKRFFEGLVEENIGVFPKPYEHQAKALEQFFTEKNDLVISTGTGSGKTETFLHPILGSLYQEAKLRPKSFQTRSVRALILYPMNALVNDQMTRLRLLFGSDAVKRIFRCKADRIVQYGMYTSRTPYAGEQSDLKDKFNLEGILNHYIGLEEKNPTVAEQLKQKGKWIEKDLKQFKESKQKGKKDATYQTNENDSELFTRHEMQETTPDILVTNYSMLEYMLMRPIEKSIWNDTKDWLEEDAENELIIVLDEAHMYRGTGGAEVALLLRRLQNRLGVSRDRIRYILTSASLGEGNIEDVAKRFANQLTGQLTEKSGRTIKLIEGVLEKRPPSKEMSLSEQEIWASFDKHALHQRAKKPDEFLKAVNEVGSQLGWPSVTNEDDIETFLYDQLNGYGPLEKIIETVSGNATKIDELVQIVCGGEEETGKVAVSHLLLLANAAKKNNRVLLPARVHLFFRGISGIFVCTNKNCTVKHNEENKLVGAMYSTPRKTCECGSKVYEVHTHLNCGTSYLKGYIIEGKRDYLWQEKGQGLLSDENYQKPLKEVHLLLEKPNELALSKGLLEAVWLDTRSGYLLNEKQEGDQFIKLYIPSKKGQSKRAHQYGQAITFQNCPVCLKWSEGNIRDLKTKGEQPFANIVREQFDLQAPKQAEDGETLKNDGRKVLLFSDGRQKAAKLARDIPREIERDMLRSLVLLTVSNFEKEDIELTLDKFYTALLIGLDKYNLRLFEKAEKEDLVADLSKYNRLKERADRRKWSLDKLISKLETDFKVPEEFTDLFYGVIARGGYSLYDTATGYVFPSEDKFDDILDNLEEEEIFLEESQVEAIVTIFVKDLLDDVAIDETLDSYRRTDILGYYRGEWGKSYGWLSEQLQKVLEEMDEKQRETLIQTLYDELCTLSEGKYYLNEKVLVIKDGIEQSWFKCGSCRQLHPISFNGQCLTCLSDDVKMLAPTSEELRSEEGYWREPIKEVLKGAPIRSLNVEEHTAQLSQKDPRKALATTEEYELGFQNISVNEGSEIVDMLSCTTTMEVGVDIGSLTAVGMRNIPPQRDNYQQRAGRAGRRSTSLSTVVTYAQDSPHDNYYFSHPDVIISGPVREPIIYIENEKLVDRHLNAILIQAFFHEQEIEGEAQIASVLGYTVDFFEGDGKFTINHFEEWLREQINNRFSEHPYLIETIPQEALSEKSAESWLQQVAINLPGVLKDQYEEIKDELLYLESLEDDQQIGFEGNRYLLNFLFNHNLLPTYAFPRDVTSLYIQERHGLRRGQIKQQPQLELNRALSEYAPGRQIVIDKETYKIGGIYNPYPGEGNADQPLASFGVGEQEVAYCISCHYVSTESMIEAGDPCPVCERSLRKKVHLRPTGFSPENAKPLPKKYEAQEYSYAGRPQLPVSVNAQHTFKTFEDNSAIGYSYQTDEELIVMNRGIDGESGFHLCEDCGFITSNYEGFDYKKLENHTKPYIYKGMKDTRCNGRTHEVFLSNQFKTDLLLIRLELDDNVDYGPTKRWLHMALDTLGESLIIAASRVLEIDLQELEVGYRLVRTNEQKNSVELFLFDRLSGGAGYAYEAGQRIEEIFEHAGAILSSCEDDCTSSCYKCLRHYGNQLKHPNLNRKIAYELYSYLFKKQMQFYSKKEQESYLLGLKSVLDIRGIAYKEEYSDARYELRLKSGKRISVKNNIEKRNNEVNLMYFKPLELENDLPSVYEICTG</sequence>
<comment type="caution">
    <text evidence="6">The sequence shown here is derived from an EMBL/GenBank/DDBJ whole genome shotgun (WGS) entry which is preliminary data.</text>
</comment>
<dbReference type="Gene3D" id="3.40.50.300">
    <property type="entry name" value="P-loop containing nucleotide triphosphate hydrolases"/>
    <property type="match status" value="2"/>
</dbReference>
<dbReference type="InterPro" id="IPR027417">
    <property type="entry name" value="P-loop_NTPase"/>
</dbReference>
<evidence type="ECO:0000256" key="3">
    <source>
        <dbReference type="SAM" id="MobiDB-lite"/>
    </source>
</evidence>
<dbReference type="SMART" id="SM00487">
    <property type="entry name" value="DEXDc"/>
    <property type="match status" value="1"/>
</dbReference>
<dbReference type="Pfam" id="PF00271">
    <property type="entry name" value="Helicase_C"/>
    <property type="match status" value="1"/>
</dbReference>
<organism evidence="6 7">
    <name type="scientific">Savagea faecisuis</name>
    <dbReference type="NCBI Taxonomy" id="1274803"/>
    <lineage>
        <taxon>Bacteria</taxon>
        <taxon>Bacillati</taxon>
        <taxon>Bacillota</taxon>
        <taxon>Bacilli</taxon>
        <taxon>Bacillales</taxon>
        <taxon>Caryophanaceae</taxon>
        <taxon>Savagea</taxon>
    </lineage>
</organism>
<dbReference type="PROSITE" id="PS51194">
    <property type="entry name" value="HELICASE_CTER"/>
    <property type="match status" value="1"/>
</dbReference>